<feature type="compositionally biased region" description="Basic residues" evidence="7">
    <location>
        <begin position="466"/>
        <end position="489"/>
    </location>
</feature>
<dbReference type="Pfam" id="PF25568">
    <property type="entry name" value="AAA_lid_At3g28540"/>
    <property type="match status" value="1"/>
</dbReference>
<dbReference type="InterPro" id="IPR027417">
    <property type="entry name" value="P-loop_NTPase"/>
</dbReference>
<dbReference type="Pfam" id="PF14363">
    <property type="entry name" value="AAA_assoc"/>
    <property type="match status" value="1"/>
</dbReference>
<dbReference type="InterPro" id="IPR003960">
    <property type="entry name" value="ATPase_AAA_CS"/>
</dbReference>
<evidence type="ECO:0000256" key="6">
    <source>
        <dbReference type="RuleBase" id="RU003651"/>
    </source>
</evidence>
<dbReference type="PANTHER" id="PTHR23070">
    <property type="entry name" value="BCS1 AAA-TYPE ATPASE"/>
    <property type="match status" value="1"/>
</dbReference>
<dbReference type="Proteomes" id="UP001642487">
    <property type="component" value="Chromosome 4"/>
</dbReference>
<dbReference type="InterPro" id="IPR003959">
    <property type="entry name" value="ATPase_AAA_core"/>
</dbReference>
<keyword evidence="6" id="KW-0067">ATP-binding</keyword>
<feature type="domain" description="AAA+ ATPase" evidence="8">
    <location>
        <begin position="246"/>
        <end position="385"/>
    </location>
</feature>
<dbReference type="InterPro" id="IPR058017">
    <property type="entry name" value="At3g28540-like_C"/>
</dbReference>
<proteinExistence type="inferred from homology"/>
<keyword evidence="10" id="KW-1185">Reference proteome</keyword>
<gene>
    <name evidence="9" type="ORF">CITCOLO1_LOCUS12753</name>
</gene>
<dbReference type="CDD" id="cd19510">
    <property type="entry name" value="RecA-like_BCS1"/>
    <property type="match status" value="1"/>
</dbReference>
<keyword evidence="6" id="KW-0547">Nucleotide-binding</keyword>
<sequence>MLGLKQMPDSASSLFAAYASFATSMMMIRSITNDLLPPQLISFISSIFSYFFPPKSSPQTTLIIRKKSNYCKNQVYEAAEIYLRTKINPSMDRLKVSKTSRQQKVSLSMEKGQEIVDDFQGIHLKWRFVTQKKDNDESSKEKRQYELVFDKKFMDEVMEFYFPYILRRAKEIKEMENVAKLCSQNCTYNDDSGDDGCRGNWGSISLEHPATFDTLAMDPDLKKMIIDDLDRFVRRKGFYRKVGKPWKRGYLLYGPPGTGKSSLIAAMANYLKFDIYDLDLTDIDSNYQLRKSLLSTTNRSILVIEDIDCSVNLQNRQKSDDDDENLEAPISRLTLSGMLNFMDGLWSSCGDERIIVLTTNHKERLDPALLRPGRMDVHINLTYCTSKAFEVLATNYLGGEAIRHPLYEEIEGLIDDTNVTPAEVAEELMKSDDVDVVMEGLAKFVKVKREEQNDGNERSEEEEKMKRRKSGGGARKYRRGVRMRNRGHRSPWLSAAVN</sequence>
<comment type="similarity">
    <text evidence="2">Belongs to the AAA ATPase family. BCS1 subfamily.</text>
</comment>
<keyword evidence="3" id="KW-0378">Hydrolase</keyword>
<evidence type="ECO:0000256" key="2">
    <source>
        <dbReference type="ARBA" id="ARBA00007448"/>
    </source>
</evidence>
<dbReference type="Gene3D" id="3.40.50.300">
    <property type="entry name" value="P-loop containing nucleotide triphosphate hydrolases"/>
    <property type="match status" value="1"/>
</dbReference>
<dbReference type="SMART" id="SM00382">
    <property type="entry name" value="AAA"/>
    <property type="match status" value="1"/>
</dbReference>
<dbReference type="SUPFAM" id="SSF52540">
    <property type="entry name" value="P-loop containing nucleoside triphosphate hydrolases"/>
    <property type="match status" value="1"/>
</dbReference>
<evidence type="ECO:0000256" key="4">
    <source>
        <dbReference type="ARBA" id="ARBA00022842"/>
    </source>
</evidence>
<dbReference type="InterPro" id="IPR003593">
    <property type="entry name" value="AAA+_ATPase"/>
</dbReference>
<feature type="region of interest" description="Disordered" evidence="7">
    <location>
        <begin position="449"/>
        <end position="498"/>
    </location>
</feature>
<keyword evidence="4" id="KW-0460">Magnesium</keyword>
<evidence type="ECO:0000256" key="5">
    <source>
        <dbReference type="ARBA" id="ARBA00049360"/>
    </source>
</evidence>
<evidence type="ECO:0000256" key="3">
    <source>
        <dbReference type="ARBA" id="ARBA00022801"/>
    </source>
</evidence>
<feature type="compositionally biased region" description="Basic and acidic residues" evidence="7">
    <location>
        <begin position="449"/>
        <end position="465"/>
    </location>
</feature>
<dbReference type="Gene3D" id="6.10.280.40">
    <property type="match status" value="1"/>
</dbReference>
<evidence type="ECO:0000313" key="10">
    <source>
        <dbReference type="Proteomes" id="UP001642487"/>
    </source>
</evidence>
<accession>A0ABP0YJM5</accession>
<dbReference type="PROSITE" id="PS00674">
    <property type="entry name" value="AAA"/>
    <property type="match status" value="1"/>
</dbReference>
<comment type="cofactor">
    <cofactor evidence="1">
        <name>Mg(2+)</name>
        <dbReference type="ChEBI" id="CHEBI:18420"/>
    </cofactor>
</comment>
<evidence type="ECO:0000256" key="1">
    <source>
        <dbReference type="ARBA" id="ARBA00001946"/>
    </source>
</evidence>
<dbReference type="EMBL" id="OZ021738">
    <property type="protein sequence ID" value="CAK9320698.1"/>
    <property type="molecule type" value="Genomic_DNA"/>
</dbReference>
<evidence type="ECO:0000313" key="9">
    <source>
        <dbReference type="EMBL" id="CAK9320698.1"/>
    </source>
</evidence>
<organism evidence="9 10">
    <name type="scientific">Citrullus colocynthis</name>
    <name type="common">colocynth</name>
    <dbReference type="NCBI Taxonomy" id="252529"/>
    <lineage>
        <taxon>Eukaryota</taxon>
        <taxon>Viridiplantae</taxon>
        <taxon>Streptophyta</taxon>
        <taxon>Embryophyta</taxon>
        <taxon>Tracheophyta</taxon>
        <taxon>Spermatophyta</taxon>
        <taxon>Magnoliopsida</taxon>
        <taxon>eudicotyledons</taxon>
        <taxon>Gunneridae</taxon>
        <taxon>Pentapetalae</taxon>
        <taxon>rosids</taxon>
        <taxon>fabids</taxon>
        <taxon>Cucurbitales</taxon>
        <taxon>Cucurbitaceae</taxon>
        <taxon>Benincaseae</taxon>
        <taxon>Citrullus</taxon>
    </lineage>
</organism>
<reference evidence="9 10" key="1">
    <citation type="submission" date="2024-03" db="EMBL/GenBank/DDBJ databases">
        <authorList>
            <person name="Gkanogiannis A."/>
            <person name="Becerra Lopez-Lavalle L."/>
        </authorList>
    </citation>
    <scope>NUCLEOTIDE SEQUENCE [LARGE SCALE GENOMIC DNA]</scope>
</reference>
<protein>
    <recommendedName>
        <fullName evidence="8">AAA+ ATPase domain-containing protein</fullName>
    </recommendedName>
</protein>
<dbReference type="InterPro" id="IPR025753">
    <property type="entry name" value="AAA_N_dom"/>
</dbReference>
<dbReference type="InterPro" id="IPR050747">
    <property type="entry name" value="Mitochondrial_chaperone_BCS1"/>
</dbReference>
<evidence type="ECO:0000259" key="8">
    <source>
        <dbReference type="SMART" id="SM00382"/>
    </source>
</evidence>
<name>A0ABP0YJM5_9ROSI</name>
<dbReference type="Pfam" id="PF00004">
    <property type="entry name" value="AAA"/>
    <property type="match status" value="1"/>
</dbReference>
<evidence type="ECO:0000256" key="7">
    <source>
        <dbReference type="SAM" id="MobiDB-lite"/>
    </source>
</evidence>
<comment type="catalytic activity">
    <reaction evidence="5">
        <text>ATP + H2O = ADP + phosphate + H(+)</text>
        <dbReference type="Rhea" id="RHEA:13065"/>
        <dbReference type="ChEBI" id="CHEBI:15377"/>
        <dbReference type="ChEBI" id="CHEBI:15378"/>
        <dbReference type="ChEBI" id="CHEBI:30616"/>
        <dbReference type="ChEBI" id="CHEBI:43474"/>
        <dbReference type="ChEBI" id="CHEBI:456216"/>
    </reaction>
</comment>